<dbReference type="GO" id="GO:0005886">
    <property type="term" value="C:plasma membrane"/>
    <property type="evidence" value="ECO:0007669"/>
    <property type="project" value="UniProtKB-SubCell"/>
</dbReference>
<dbReference type="NCBIfam" id="TIGR02868">
    <property type="entry name" value="CydC"/>
    <property type="match status" value="1"/>
</dbReference>
<dbReference type="FunFam" id="3.40.50.300:FF:000299">
    <property type="entry name" value="ABC transporter ATP-binding protein/permease"/>
    <property type="match status" value="1"/>
</dbReference>
<keyword evidence="3" id="KW-1003">Cell membrane</keyword>
<evidence type="ECO:0000259" key="10">
    <source>
        <dbReference type="PROSITE" id="PS50893"/>
    </source>
</evidence>
<comment type="subcellular location">
    <subcellularLocation>
        <location evidence="1">Cell membrane</location>
        <topology evidence="1">Multi-pass membrane protein</topology>
    </subcellularLocation>
</comment>
<dbReference type="InterPro" id="IPR003593">
    <property type="entry name" value="AAA+_ATPase"/>
</dbReference>
<feature type="transmembrane region" description="Helical" evidence="9">
    <location>
        <begin position="287"/>
        <end position="312"/>
    </location>
</feature>
<dbReference type="PANTHER" id="PTHR43394:SF1">
    <property type="entry name" value="ATP-BINDING CASSETTE SUB-FAMILY B MEMBER 10, MITOCHONDRIAL"/>
    <property type="match status" value="1"/>
</dbReference>
<dbReference type="PROSITE" id="PS50929">
    <property type="entry name" value="ABC_TM1F"/>
    <property type="match status" value="1"/>
</dbReference>
<evidence type="ECO:0000256" key="3">
    <source>
        <dbReference type="ARBA" id="ARBA00022475"/>
    </source>
</evidence>
<proteinExistence type="predicted"/>
<dbReference type="InterPro" id="IPR036640">
    <property type="entry name" value="ABC1_TM_sf"/>
</dbReference>
<accession>A0A1F7SJK1</accession>
<keyword evidence="8 9" id="KW-0472">Membrane</keyword>
<evidence type="ECO:0000256" key="8">
    <source>
        <dbReference type="ARBA" id="ARBA00023136"/>
    </source>
</evidence>
<evidence type="ECO:0000313" key="12">
    <source>
        <dbReference type="EMBL" id="OGL53377.1"/>
    </source>
</evidence>
<dbReference type="Pfam" id="PF00664">
    <property type="entry name" value="ABC_membrane"/>
    <property type="match status" value="1"/>
</dbReference>
<keyword evidence="6" id="KW-0067">ATP-binding</keyword>
<organism evidence="12 13">
    <name type="scientific">Candidatus Schekmanbacteria bacterium RIFCSPLOWO2_12_FULL_38_15</name>
    <dbReference type="NCBI Taxonomy" id="1817883"/>
    <lineage>
        <taxon>Bacteria</taxon>
        <taxon>Candidatus Schekmaniibacteriota</taxon>
    </lineage>
</organism>
<evidence type="ECO:0000256" key="1">
    <source>
        <dbReference type="ARBA" id="ARBA00004651"/>
    </source>
</evidence>
<comment type="caution">
    <text evidence="12">The sequence shown here is derived from an EMBL/GenBank/DDBJ whole genome shotgun (WGS) entry which is preliminary data.</text>
</comment>
<dbReference type="SUPFAM" id="SSF52540">
    <property type="entry name" value="P-loop containing nucleoside triphosphate hydrolases"/>
    <property type="match status" value="1"/>
</dbReference>
<evidence type="ECO:0000313" key="13">
    <source>
        <dbReference type="Proteomes" id="UP000178082"/>
    </source>
</evidence>
<keyword evidence="7 9" id="KW-1133">Transmembrane helix</keyword>
<feature type="domain" description="ABC transporter" evidence="10">
    <location>
        <begin position="348"/>
        <end position="579"/>
    </location>
</feature>
<reference evidence="12 13" key="1">
    <citation type="journal article" date="2016" name="Nat. Commun.">
        <title>Thousands of microbial genomes shed light on interconnected biogeochemical processes in an aquifer system.</title>
        <authorList>
            <person name="Anantharaman K."/>
            <person name="Brown C.T."/>
            <person name="Hug L.A."/>
            <person name="Sharon I."/>
            <person name="Castelle C.J."/>
            <person name="Probst A.J."/>
            <person name="Thomas B.C."/>
            <person name="Singh A."/>
            <person name="Wilkins M.J."/>
            <person name="Karaoz U."/>
            <person name="Brodie E.L."/>
            <person name="Williams K.H."/>
            <person name="Hubbard S.S."/>
            <person name="Banfield J.F."/>
        </authorList>
    </citation>
    <scope>NUCLEOTIDE SEQUENCE [LARGE SCALE GENOMIC DNA]</scope>
</reference>
<protein>
    <submittedName>
        <fullName evidence="12">Thiol reductant ABC exporter subunit CydC</fullName>
    </submittedName>
</protein>
<dbReference type="GO" id="GO:0016887">
    <property type="term" value="F:ATP hydrolysis activity"/>
    <property type="evidence" value="ECO:0007669"/>
    <property type="project" value="InterPro"/>
</dbReference>
<dbReference type="AlphaFoldDB" id="A0A1F7SJK1"/>
<dbReference type="EMBL" id="MGDI01000025">
    <property type="protein sequence ID" value="OGL53377.1"/>
    <property type="molecule type" value="Genomic_DNA"/>
</dbReference>
<dbReference type="GO" id="GO:0034775">
    <property type="term" value="P:glutathione transmembrane transport"/>
    <property type="evidence" value="ECO:0007669"/>
    <property type="project" value="InterPro"/>
</dbReference>
<evidence type="ECO:0000256" key="5">
    <source>
        <dbReference type="ARBA" id="ARBA00022741"/>
    </source>
</evidence>
<dbReference type="GO" id="GO:0045454">
    <property type="term" value="P:cell redox homeostasis"/>
    <property type="evidence" value="ECO:0007669"/>
    <property type="project" value="InterPro"/>
</dbReference>
<feature type="transmembrane region" description="Helical" evidence="9">
    <location>
        <begin position="67"/>
        <end position="87"/>
    </location>
</feature>
<gene>
    <name evidence="12" type="ORF">A3G31_07690</name>
</gene>
<feature type="transmembrane region" description="Helical" evidence="9">
    <location>
        <begin position="254"/>
        <end position="275"/>
    </location>
</feature>
<keyword evidence="5" id="KW-0547">Nucleotide-binding</keyword>
<dbReference type="SMART" id="SM00382">
    <property type="entry name" value="AAA"/>
    <property type="match status" value="1"/>
</dbReference>
<evidence type="ECO:0000256" key="9">
    <source>
        <dbReference type="SAM" id="Phobius"/>
    </source>
</evidence>
<evidence type="ECO:0000256" key="2">
    <source>
        <dbReference type="ARBA" id="ARBA00022448"/>
    </source>
</evidence>
<dbReference type="PANTHER" id="PTHR43394">
    <property type="entry name" value="ATP-DEPENDENT PERMEASE MDL1, MITOCHONDRIAL"/>
    <property type="match status" value="1"/>
</dbReference>
<keyword evidence="4 9" id="KW-0812">Transmembrane</keyword>
<dbReference type="GO" id="GO:0015421">
    <property type="term" value="F:ABC-type oligopeptide transporter activity"/>
    <property type="evidence" value="ECO:0007669"/>
    <property type="project" value="TreeGrafter"/>
</dbReference>
<dbReference type="Gene3D" id="1.20.1560.10">
    <property type="entry name" value="ABC transporter type 1, transmembrane domain"/>
    <property type="match status" value="1"/>
</dbReference>
<dbReference type="InterPro" id="IPR017871">
    <property type="entry name" value="ABC_transporter-like_CS"/>
</dbReference>
<dbReference type="SUPFAM" id="SSF90123">
    <property type="entry name" value="ABC transporter transmembrane region"/>
    <property type="match status" value="1"/>
</dbReference>
<feature type="transmembrane region" description="Helical" evidence="9">
    <location>
        <begin position="140"/>
        <end position="162"/>
    </location>
</feature>
<evidence type="ECO:0000256" key="4">
    <source>
        <dbReference type="ARBA" id="ARBA00022692"/>
    </source>
</evidence>
<dbReference type="GO" id="GO:0005524">
    <property type="term" value="F:ATP binding"/>
    <property type="evidence" value="ECO:0007669"/>
    <property type="project" value="UniProtKB-KW"/>
</dbReference>
<dbReference type="STRING" id="1817883.A3G31_07690"/>
<dbReference type="InterPro" id="IPR011527">
    <property type="entry name" value="ABC1_TM_dom"/>
</dbReference>
<dbReference type="InterPro" id="IPR039421">
    <property type="entry name" value="Type_1_exporter"/>
</dbReference>
<dbReference type="PROSITE" id="PS00211">
    <property type="entry name" value="ABC_TRANSPORTER_1"/>
    <property type="match status" value="1"/>
</dbReference>
<dbReference type="Gene3D" id="3.40.50.300">
    <property type="entry name" value="P-loop containing nucleotide triphosphate hydrolases"/>
    <property type="match status" value="1"/>
</dbReference>
<keyword evidence="2" id="KW-0813">Transport</keyword>
<feature type="transmembrane region" description="Helical" evidence="9">
    <location>
        <begin position="28"/>
        <end position="55"/>
    </location>
</feature>
<dbReference type="InterPro" id="IPR003439">
    <property type="entry name" value="ABC_transporter-like_ATP-bd"/>
</dbReference>
<dbReference type="Pfam" id="PF00005">
    <property type="entry name" value="ABC_tran"/>
    <property type="match status" value="1"/>
</dbReference>
<dbReference type="InterPro" id="IPR027417">
    <property type="entry name" value="P-loop_NTPase"/>
</dbReference>
<sequence>MDSKNKDVSMSRFHIVIRLFKMVKRVRGIMLFAIFFGILNHLSNIALLTWGAWLVSSFIIPDATPPSTFSIVLLFIFGVTKGVSAYVEQLGNHEVAFRLLAHLRTQFYKQIEPLVPAKLLDKRSGDVISRIGGDIEIIEVFFAHTISPIAIAASVSIAVLIFLGMWWWVLPVVIFPFQFILGVVVPLSWERYVRTTGQTLRATLGETNAYLTDSLQGLETILLFNQGKKRREEINKRGTFLNSLKSSHSSRQGWLLGFVNGMILLANITIIVVAVKGYLGNNLDLQGVITVTAASVSAFVPLFSVAVLSHYLTESFAAAERLFKMIDEKPAVIDSPTCTRELPKRFDISFKNLSFKYNENGGPLVLDNFNLSIPQGKSIALIGESGSGKSTILRLMMRFWDFKDGEILIGEKNIKDICQESIYGMMALVAQDSHLFDTTIKENIALGKPDASMDEIIESAKRASIHDFIMTLPSKYETSIGELGDKLSGGERQRIVISRVLLKNPPILLFDEPTSNLDSFNENAIQETLNNVSKDKTVIIVTHRLSLLANVDKAYRLVDGKLVEVGVGNNAGKTATASC</sequence>
<name>A0A1F7SJK1_9BACT</name>
<feature type="domain" description="ABC transmembrane type-1" evidence="11">
    <location>
        <begin position="31"/>
        <end position="314"/>
    </location>
</feature>
<evidence type="ECO:0000259" key="11">
    <source>
        <dbReference type="PROSITE" id="PS50929"/>
    </source>
</evidence>
<dbReference type="Proteomes" id="UP000178082">
    <property type="component" value="Unassembled WGS sequence"/>
</dbReference>
<dbReference type="PROSITE" id="PS50893">
    <property type="entry name" value="ABC_TRANSPORTER_2"/>
    <property type="match status" value="1"/>
</dbReference>
<evidence type="ECO:0000256" key="7">
    <source>
        <dbReference type="ARBA" id="ARBA00022989"/>
    </source>
</evidence>
<evidence type="ECO:0000256" key="6">
    <source>
        <dbReference type="ARBA" id="ARBA00022840"/>
    </source>
</evidence>
<dbReference type="InterPro" id="IPR014223">
    <property type="entry name" value="ABC_CydC/D"/>
</dbReference>
<feature type="transmembrane region" description="Helical" evidence="9">
    <location>
        <begin position="168"/>
        <end position="189"/>
    </location>
</feature>